<name>A0ABT1IFR8_9PSEU</name>
<feature type="transmembrane region" description="Helical" evidence="6">
    <location>
        <begin position="339"/>
        <end position="361"/>
    </location>
</feature>
<dbReference type="Gene3D" id="1.20.1250.20">
    <property type="entry name" value="MFS general substrate transporter like domains"/>
    <property type="match status" value="1"/>
</dbReference>
<accession>A0ABT1IFR8</accession>
<protein>
    <submittedName>
        <fullName evidence="8">Arabinose efflux permease, MFS family</fullName>
    </submittedName>
</protein>
<feature type="transmembrane region" description="Helical" evidence="6">
    <location>
        <begin position="74"/>
        <end position="92"/>
    </location>
</feature>
<dbReference type="InterPro" id="IPR020846">
    <property type="entry name" value="MFS_dom"/>
</dbReference>
<feature type="transmembrane region" description="Helical" evidence="6">
    <location>
        <begin position="302"/>
        <end position="327"/>
    </location>
</feature>
<evidence type="ECO:0000256" key="2">
    <source>
        <dbReference type="ARBA" id="ARBA00022475"/>
    </source>
</evidence>
<feature type="transmembrane region" description="Helical" evidence="6">
    <location>
        <begin position="211"/>
        <end position="236"/>
    </location>
</feature>
<evidence type="ECO:0000313" key="8">
    <source>
        <dbReference type="EMBL" id="MCP2271472.1"/>
    </source>
</evidence>
<organism evidence="8 9">
    <name type="scientific">Actinokineospora diospyrosa</name>
    <dbReference type="NCBI Taxonomy" id="103728"/>
    <lineage>
        <taxon>Bacteria</taxon>
        <taxon>Bacillati</taxon>
        <taxon>Actinomycetota</taxon>
        <taxon>Actinomycetes</taxon>
        <taxon>Pseudonocardiales</taxon>
        <taxon>Pseudonocardiaceae</taxon>
        <taxon>Actinokineospora</taxon>
    </lineage>
</organism>
<evidence type="ECO:0000256" key="1">
    <source>
        <dbReference type="ARBA" id="ARBA00004651"/>
    </source>
</evidence>
<dbReference type="CDD" id="cd06173">
    <property type="entry name" value="MFS_MefA_like"/>
    <property type="match status" value="1"/>
</dbReference>
<comment type="subcellular location">
    <subcellularLocation>
        <location evidence="1">Cell membrane</location>
        <topology evidence="1">Multi-pass membrane protein</topology>
    </subcellularLocation>
</comment>
<dbReference type="Pfam" id="PF07690">
    <property type="entry name" value="MFS_1"/>
    <property type="match status" value="1"/>
</dbReference>
<proteinExistence type="predicted"/>
<dbReference type="PROSITE" id="PS50850">
    <property type="entry name" value="MFS"/>
    <property type="match status" value="1"/>
</dbReference>
<keyword evidence="9" id="KW-1185">Reference proteome</keyword>
<dbReference type="Proteomes" id="UP001205185">
    <property type="component" value="Unassembled WGS sequence"/>
</dbReference>
<feature type="domain" description="Major facilitator superfamily (MFS) profile" evidence="7">
    <location>
        <begin position="1"/>
        <end position="193"/>
    </location>
</feature>
<evidence type="ECO:0000313" key="9">
    <source>
        <dbReference type="Proteomes" id="UP001205185"/>
    </source>
</evidence>
<feature type="transmembrane region" description="Helical" evidence="6">
    <location>
        <begin position="171"/>
        <end position="190"/>
    </location>
</feature>
<dbReference type="PANTHER" id="PTHR23513">
    <property type="entry name" value="INTEGRAL MEMBRANE EFFLUX PROTEIN-RELATED"/>
    <property type="match status" value="1"/>
</dbReference>
<feature type="transmembrane region" description="Helical" evidence="6">
    <location>
        <begin position="367"/>
        <end position="389"/>
    </location>
</feature>
<dbReference type="PANTHER" id="PTHR23513:SF6">
    <property type="entry name" value="MAJOR FACILITATOR SUPERFAMILY ASSOCIATED DOMAIN-CONTAINING PROTEIN"/>
    <property type="match status" value="1"/>
</dbReference>
<dbReference type="RefSeq" id="WP_253888413.1">
    <property type="nucleotide sequence ID" value="NZ_BAAAVB010000005.1"/>
</dbReference>
<evidence type="ECO:0000259" key="7">
    <source>
        <dbReference type="PROSITE" id="PS50850"/>
    </source>
</evidence>
<feature type="transmembrane region" description="Helical" evidence="6">
    <location>
        <begin position="98"/>
        <end position="125"/>
    </location>
</feature>
<comment type="caution">
    <text evidence="8">The sequence shown here is derived from an EMBL/GenBank/DDBJ whole genome shotgun (WGS) entry which is preliminary data.</text>
</comment>
<evidence type="ECO:0000256" key="6">
    <source>
        <dbReference type="SAM" id="Phobius"/>
    </source>
</evidence>
<feature type="transmembrane region" description="Helical" evidence="6">
    <location>
        <begin position="276"/>
        <end position="296"/>
    </location>
</feature>
<evidence type="ECO:0000256" key="5">
    <source>
        <dbReference type="ARBA" id="ARBA00023136"/>
    </source>
</evidence>
<keyword evidence="2" id="KW-1003">Cell membrane</keyword>
<reference evidence="8 9" key="1">
    <citation type="submission" date="2022-06" db="EMBL/GenBank/DDBJ databases">
        <title>Genomic Encyclopedia of Archaeal and Bacterial Type Strains, Phase II (KMG-II): from individual species to whole genera.</title>
        <authorList>
            <person name="Goeker M."/>
        </authorList>
    </citation>
    <scope>NUCLEOTIDE SEQUENCE [LARGE SCALE GENOMIC DNA]</scope>
    <source>
        <strain evidence="8 9">DSM 44255</strain>
    </source>
</reference>
<keyword evidence="5 6" id="KW-0472">Membrane</keyword>
<sequence length="401" mass="41053">MRDLLGRGPFVRLWVAGLFEEAAEWMAQVALPVYIYQSTGSAGSTALAMVAGLLPTVLLSPVTGVLVDRWDRRRLLLGVCLLQAAVLLPLLLGRDSGLVIAVLVAQSAVAAVFEPTRSALVPAVVRAEQLTAANALMGFNSSAARLVGSALGGVVLGVFGLQWVVVGAVAALVAAAALLVSAMPGSAVVSERSPMVRQWTAGVGEFRRGPLRTLGITLVLVSVAQGMFLVLFVVFVTGPLGAGEAEVGLLRGVQAIGGLAAGVVLATMARGAGPRALLGWGGLVFGSLCATMWNLPAVSTQLWVYIGLFILLGVPAVVATTGSLTLLQSAVPAERTGRVLTTAFATMAAFQAVGMLAAGALVEVCNLSVLLNSQAALLLAAGVIPLLGLRKPARRDELALV</sequence>
<dbReference type="InterPro" id="IPR036259">
    <property type="entry name" value="MFS_trans_sf"/>
</dbReference>
<evidence type="ECO:0000256" key="4">
    <source>
        <dbReference type="ARBA" id="ARBA00022989"/>
    </source>
</evidence>
<gene>
    <name evidence="8" type="ORF">LV75_003986</name>
</gene>
<evidence type="ECO:0000256" key="3">
    <source>
        <dbReference type="ARBA" id="ARBA00022692"/>
    </source>
</evidence>
<feature type="transmembrane region" description="Helical" evidence="6">
    <location>
        <begin position="248"/>
        <end position="269"/>
    </location>
</feature>
<dbReference type="SUPFAM" id="SSF103473">
    <property type="entry name" value="MFS general substrate transporter"/>
    <property type="match status" value="1"/>
</dbReference>
<keyword evidence="3 6" id="KW-0812">Transmembrane</keyword>
<dbReference type="InterPro" id="IPR011701">
    <property type="entry name" value="MFS"/>
</dbReference>
<dbReference type="EMBL" id="JAMTCO010000009">
    <property type="protein sequence ID" value="MCP2271472.1"/>
    <property type="molecule type" value="Genomic_DNA"/>
</dbReference>
<keyword evidence="4 6" id="KW-1133">Transmembrane helix</keyword>
<feature type="transmembrane region" description="Helical" evidence="6">
    <location>
        <begin position="146"/>
        <end position="165"/>
    </location>
</feature>
<feature type="transmembrane region" description="Helical" evidence="6">
    <location>
        <begin position="46"/>
        <end position="67"/>
    </location>
</feature>